<sequence length="341" mass="40112">MIAPYLYSRKYALRAYPLIIILLVMMWFETELNIKMTKIFGKFNQMLSDCNSKTSSCTVSGMLSFALHNFAANFLILSFLRCFTSYLVNVFVFYWRQALTEYYLKSWNLINQVEGASQRVQEDTARWAKQVRLTTFEVVSALMTFFKIIPELLVVSPKIPEIFILGKVKNGIIYPPFIVFGFQIIILILSSYKLPYLHFENQKLEAKYRKLLALNEDSEHNVDSVELASIYELLTRNYYTTFKCAFFFQYLYVSANEVAFFLGNIFIWPSFFHGSMTVEIYYTVHRFMGDMLFVFMIIQERWRGFTELMSVYRRLVTFETEIAKADKKGVHLKKIDLDSLA</sequence>
<feature type="transmembrane region" description="Helical" evidence="1">
    <location>
        <begin position="133"/>
        <end position="153"/>
    </location>
</feature>
<proteinExistence type="predicted"/>
<dbReference type="OrthoDB" id="337499at2759"/>
<dbReference type="GO" id="GO:0016020">
    <property type="term" value="C:membrane"/>
    <property type="evidence" value="ECO:0007669"/>
    <property type="project" value="InterPro"/>
</dbReference>
<gene>
    <name evidence="2" type="ORF">OJ253_1429</name>
</gene>
<dbReference type="AlphaFoldDB" id="A0A9D5DH14"/>
<name>A0A9D5DH14_9CRYT</name>
<feature type="transmembrane region" description="Helical" evidence="1">
    <location>
        <begin position="173"/>
        <end position="192"/>
    </location>
</feature>
<evidence type="ECO:0000256" key="1">
    <source>
        <dbReference type="SAM" id="Phobius"/>
    </source>
</evidence>
<dbReference type="GO" id="GO:0015833">
    <property type="term" value="P:peptide transport"/>
    <property type="evidence" value="ECO:0007669"/>
    <property type="project" value="InterPro"/>
</dbReference>
<feature type="transmembrane region" description="Helical" evidence="1">
    <location>
        <begin position="12"/>
        <end position="28"/>
    </location>
</feature>
<dbReference type="GO" id="GO:1904680">
    <property type="term" value="F:peptide transmembrane transporter activity"/>
    <property type="evidence" value="ECO:0007669"/>
    <property type="project" value="InterPro"/>
</dbReference>
<feature type="transmembrane region" description="Helical" evidence="1">
    <location>
        <begin position="246"/>
        <end position="268"/>
    </location>
</feature>
<dbReference type="EMBL" id="JAPCXC010000030">
    <property type="protein sequence ID" value="KAJ1609850.1"/>
    <property type="molecule type" value="Genomic_DNA"/>
</dbReference>
<reference evidence="2" key="1">
    <citation type="submission" date="2022-10" db="EMBL/GenBank/DDBJ databases">
        <title>Adaptive evolution leads to modifications in subtelomeric GC content in a zoonotic Cryptosporidium species.</title>
        <authorList>
            <person name="Li J."/>
            <person name="Feng Y."/>
            <person name="Xiao L."/>
        </authorList>
    </citation>
    <scope>NUCLEOTIDE SEQUENCE</scope>
    <source>
        <strain evidence="2">33844</strain>
    </source>
</reference>
<feature type="transmembrane region" description="Helical" evidence="1">
    <location>
        <begin position="280"/>
        <end position="298"/>
    </location>
</feature>
<dbReference type="Proteomes" id="UP001067231">
    <property type="component" value="Unassembled WGS sequence"/>
</dbReference>
<feature type="transmembrane region" description="Helical" evidence="1">
    <location>
        <begin position="70"/>
        <end position="95"/>
    </location>
</feature>
<keyword evidence="1" id="KW-0812">Transmembrane</keyword>
<accession>A0A9D5DH14</accession>
<evidence type="ECO:0000313" key="2">
    <source>
        <dbReference type="EMBL" id="KAJ1609850.1"/>
    </source>
</evidence>
<protein>
    <submittedName>
        <fullName evidence="2">Transport protein</fullName>
    </submittedName>
</protein>
<comment type="caution">
    <text evidence="2">The sequence shown here is derived from an EMBL/GenBank/DDBJ whole genome shotgun (WGS) entry which is preliminary data.</text>
</comment>
<dbReference type="Pfam" id="PF05992">
    <property type="entry name" value="SbmA_BacA"/>
    <property type="match status" value="1"/>
</dbReference>
<dbReference type="InterPro" id="IPR009248">
    <property type="entry name" value="SbmA_BacA"/>
</dbReference>
<keyword evidence="1" id="KW-1133">Transmembrane helix</keyword>
<keyword evidence="1" id="KW-0472">Membrane</keyword>
<organism evidence="2">
    <name type="scientific">Cryptosporidium canis</name>
    <dbReference type="NCBI Taxonomy" id="195482"/>
    <lineage>
        <taxon>Eukaryota</taxon>
        <taxon>Sar</taxon>
        <taxon>Alveolata</taxon>
        <taxon>Apicomplexa</taxon>
        <taxon>Conoidasida</taxon>
        <taxon>Coccidia</taxon>
        <taxon>Eucoccidiorida</taxon>
        <taxon>Eimeriorina</taxon>
        <taxon>Cryptosporidiidae</taxon>
        <taxon>Cryptosporidium</taxon>
    </lineage>
</organism>